<dbReference type="Proteomes" id="UP000649617">
    <property type="component" value="Unassembled WGS sequence"/>
</dbReference>
<name>A0A812YHS3_SYMPI</name>
<dbReference type="InterPro" id="IPR000571">
    <property type="entry name" value="Znf_CCCH"/>
</dbReference>
<dbReference type="PROSITE" id="PS50103">
    <property type="entry name" value="ZF_C3H1"/>
    <property type="match status" value="1"/>
</dbReference>
<feature type="zinc finger region" description="C3H1-type" evidence="1">
    <location>
        <begin position="90"/>
        <end position="112"/>
    </location>
</feature>
<accession>A0A812YHS3</accession>
<dbReference type="AlphaFoldDB" id="A0A812YHS3"/>
<dbReference type="OrthoDB" id="434420at2759"/>
<protein>
    <recommendedName>
        <fullName evidence="3">C3H1-type domain-containing protein</fullName>
    </recommendedName>
</protein>
<evidence type="ECO:0000313" key="5">
    <source>
        <dbReference type="Proteomes" id="UP000649617"/>
    </source>
</evidence>
<evidence type="ECO:0000313" key="4">
    <source>
        <dbReference type="EMBL" id="CAE7782534.1"/>
    </source>
</evidence>
<keyword evidence="5" id="KW-1185">Reference proteome</keyword>
<dbReference type="EMBL" id="CAJNIZ010048104">
    <property type="protein sequence ID" value="CAE7782534.1"/>
    <property type="molecule type" value="Genomic_DNA"/>
</dbReference>
<proteinExistence type="predicted"/>
<evidence type="ECO:0000259" key="3">
    <source>
        <dbReference type="PROSITE" id="PS50103"/>
    </source>
</evidence>
<comment type="caution">
    <text evidence="4">The sequence shown here is derived from an EMBL/GenBank/DDBJ whole genome shotgun (WGS) entry which is preliminary data.</text>
</comment>
<organism evidence="4 5">
    <name type="scientific">Symbiodinium pilosum</name>
    <name type="common">Dinoflagellate</name>
    <dbReference type="NCBI Taxonomy" id="2952"/>
    <lineage>
        <taxon>Eukaryota</taxon>
        <taxon>Sar</taxon>
        <taxon>Alveolata</taxon>
        <taxon>Dinophyceae</taxon>
        <taxon>Suessiales</taxon>
        <taxon>Symbiodiniaceae</taxon>
        <taxon>Symbiodinium</taxon>
    </lineage>
</organism>
<gene>
    <name evidence="4" type="ORF">SPIL2461_LOCUS23286</name>
</gene>
<dbReference type="GO" id="GO:0008270">
    <property type="term" value="F:zinc ion binding"/>
    <property type="evidence" value="ECO:0007669"/>
    <property type="project" value="UniProtKB-KW"/>
</dbReference>
<evidence type="ECO:0000256" key="2">
    <source>
        <dbReference type="SAM" id="MobiDB-lite"/>
    </source>
</evidence>
<reference evidence="4" key="1">
    <citation type="submission" date="2021-02" db="EMBL/GenBank/DDBJ databases">
        <authorList>
            <person name="Dougan E. K."/>
            <person name="Rhodes N."/>
            <person name="Thang M."/>
            <person name="Chan C."/>
        </authorList>
    </citation>
    <scope>NUCLEOTIDE SEQUENCE</scope>
</reference>
<evidence type="ECO:0000256" key="1">
    <source>
        <dbReference type="PROSITE-ProRule" id="PRU00723"/>
    </source>
</evidence>
<feature type="region of interest" description="Disordered" evidence="2">
    <location>
        <begin position="55"/>
        <end position="79"/>
    </location>
</feature>
<keyword evidence="1" id="KW-0863">Zinc-finger</keyword>
<keyword evidence="1" id="KW-0862">Zinc</keyword>
<keyword evidence="1" id="KW-0479">Metal-binding</keyword>
<feature type="domain" description="C3H1-type" evidence="3">
    <location>
        <begin position="90"/>
        <end position="112"/>
    </location>
</feature>
<sequence>MPKKLMYRSTFISVQDVEDGSRRTRSVPPRLEIAPEDAESRYVSKLLQRRAASFPLGPEDEKVEDAEAQAPAASSVNDGSLAHPEVCGRPCVRFMHGTCQQGAACQFCHLEHTRPKGKLDKRQRHCFDSLSDQQVLSLLTPYIVSRSEDQGIADRMAAVISLLRQKLAQEPVASVPRSKSNFLRVILKRLTVARLIELVVQSQADAAFLANLDRELVMVRSGMLAATGTATAN</sequence>